<dbReference type="EMBL" id="JAZHYN010000018">
    <property type="protein sequence ID" value="MEF3366464.1"/>
    <property type="molecule type" value="Genomic_DNA"/>
</dbReference>
<evidence type="ECO:0000313" key="3">
    <source>
        <dbReference type="EMBL" id="MEF3366464.1"/>
    </source>
</evidence>
<feature type="transmembrane region" description="Helical" evidence="1">
    <location>
        <begin position="502"/>
        <end position="520"/>
    </location>
</feature>
<comment type="caution">
    <text evidence="3">The sequence shown here is derived from an EMBL/GenBank/DDBJ whole genome shotgun (WGS) entry which is preliminary data.</text>
</comment>
<organism evidence="3 4">
    <name type="scientific">Methylocystis borbori</name>
    <dbReference type="NCBI Taxonomy" id="3118750"/>
    <lineage>
        <taxon>Bacteria</taxon>
        <taxon>Pseudomonadati</taxon>
        <taxon>Pseudomonadota</taxon>
        <taxon>Alphaproteobacteria</taxon>
        <taxon>Hyphomicrobiales</taxon>
        <taxon>Methylocystaceae</taxon>
        <taxon>Methylocystis</taxon>
    </lineage>
</organism>
<sequence length="847" mass="95940">MFKTIVLFSDGTGNSSSSPFKTNVFRLYAALDMRPDKGQIAYYDDGVGSSQHRWLAILGGAFGYGLKRNVLDLYKFLTRHYADSLQTLKDPATGKIPEDKKQYIPKIACFGFSRGAFTIRVLIGLVASEGLPVKADSEKELDRLARRAYQRFRAQKFHTVFRLENIWRCFRDRILIPFLDRNVDPYDPNKNCHVEGIDFLALWDTVGAYGMPVEELRIFIDKFIFPLTFSSYDLLPIVRVSRHALSIDDERDAFTPIPFDDAEARREAQAAREKIIGREIAAGKTPEEAEDTAFQEVCERSQQIWFAGVHANVGGGYPDDSQAMLPLRWMMLEAEARGDLVFLDSARNDIIGKATPFGQLYDSRSGFNALYRYKPRDIPDVLRCARQRTLRVRGKSAREIAEAPLARALIHESVIYRMALGFQGYAPIALPPHFDVVDNTGRPKAFVDFHADARSRKGRFISGKQTGAPARMAGLAELVEKLDTPTKEALDLVAAAVFWRRVSYQVTLWSLIFLLLTPLFERREVDPRNPFTTFFNWIVGFVAGYLPGFLTPWFDAFRQYPVYSGLLAALFVASFLWGFRLKRTIADRSRYAWHMTERRSQNFFGRWLWDPIATLLLNSRLANGAWRFLSFKVAPTALFLATAIAMFFFFDRLYFHYRAFQGGVCKDSASLQNLSKEETIDFSIDNPCAATGFKLEKGRYYAATFKIEKEWKDASLAANLGGLKRDELSRGQKIGFFLMGLTVKRVLGEPWLEPILQIGRSGFDLVPGEPFVPFPNGSPKNEMTVRFKSPAAGELFLYLNDAYSGVLPLTTIFGQEPNPDGDPRHTYGNNKGTAKIKIEPLPAEFGD</sequence>
<name>A0ABU7XGF0_9HYPH</name>
<dbReference type="RefSeq" id="WP_332081474.1">
    <property type="nucleotide sequence ID" value="NZ_JAZHYN010000018.1"/>
</dbReference>
<feature type="transmembrane region" description="Helical" evidence="1">
    <location>
        <begin position="560"/>
        <end position="582"/>
    </location>
</feature>
<dbReference type="Proteomes" id="UP001350748">
    <property type="component" value="Unassembled WGS sequence"/>
</dbReference>
<keyword evidence="1" id="KW-0812">Transmembrane</keyword>
<protein>
    <submittedName>
        <fullName evidence="3">DUF2235 domain-containing protein</fullName>
    </submittedName>
</protein>
<evidence type="ECO:0000256" key="1">
    <source>
        <dbReference type="SAM" id="Phobius"/>
    </source>
</evidence>
<evidence type="ECO:0000259" key="2">
    <source>
        <dbReference type="Pfam" id="PF09994"/>
    </source>
</evidence>
<dbReference type="InterPro" id="IPR018712">
    <property type="entry name" value="Tle1-like_cat"/>
</dbReference>
<dbReference type="PANTHER" id="PTHR33840">
    <property type="match status" value="1"/>
</dbReference>
<dbReference type="PANTHER" id="PTHR33840:SF1">
    <property type="entry name" value="TLE1 PHOSPHOLIPASE DOMAIN-CONTAINING PROTEIN"/>
    <property type="match status" value="1"/>
</dbReference>
<proteinExistence type="predicted"/>
<feature type="domain" description="T6SS Phospholipase effector Tle1-like catalytic" evidence="2">
    <location>
        <begin position="3"/>
        <end position="332"/>
    </location>
</feature>
<gene>
    <name evidence="3" type="ORF">V3H18_07950</name>
</gene>
<keyword evidence="1" id="KW-1133">Transmembrane helix</keyword>
<dbReference type="Pfam" id="PF09994">
    <property type="entry name" value="T6SS_Tle1-like_cat"/>
    <property type="match status" value="1"/>
</dbReference>
<keyword evidence="1" id="KW-0472">Membrane</keyword>
<evidence type="ECO:0000313" key="4">
    <source>
        <dbReference type="Proteomes" id="UP001350748"/>
    </source>
</evidence>
<reference evidence="3 4" key="1">
    <citation type="submission" date="2024-02" db="EMBL/GenBank/DDBJ databases">
        <authorList>
            <person name="Grouzdev D."/>
        </authorList>
    </citation>
    <scope>NUCLEOTIDE SEQUENCE [LARGE SCALE GENOMIC DNA]</scope>
    <source>
        <strain evidence="3 4">9N</strain>
    </source>
</reference>
<accession>A0ABU7XGF0</accession>
<feature type="transmembrane region" description="Helical" evidence="1">
    <location>
        <begin position="628"/>
        <end position="650"/>
    </location>
</feature>
<keyword evidence="4" id="KW-1185">Reference proteome</keyword>
<feature type="transmembrane region" description="Helical" evidence="1">
    <location>
        <begin position="532"/>
        <end position="554"/>
    </location>
</feature>